<dbReference type="InterPro" id="IPR001806">
    <property type="entry name" value="Small_GTPase"/>
</dbReference>
<dbReference type="RefSeq" id="XP_014261887.1">
    <property type="nucleotide sequence ID" value="XM_014406401.2"/>
</dbReference>
<evidence type="ECO:0000313" key="6">
    <source>
        <dbReference type="Proteomes" id="UP000494040"/>
    </source>
</evidence>
<dbReference type="EnsemblMetazoa" id="XM_014406401.2">
    <property type="protein sequence ID" value="XP_014261887.1"/>
    <property type="gene ID" value="LOC106673991"/>
</dbReference>
<accession>A0A8I6SA73</accession>
<evidence type="ECO:0000256" key="4">
    <source>
        <dbReference type="ARBA" id="ARBA00048098"/>
    </source>
</evidence>
<dbReference type="PROSITE" id="PS51419">
    <property type="entry name" value="RAB"/>
    <property type="match status" value="1"/>
</dbReference>
<dbReference type="GeneID" id="106673991"/>
<evidence type="ECO:0000256" key="2">
    <source>
        <dbReference type="ARBA" id="ARBA00011984"/>
    </source>
</evidence>
<proteinExistence type="inferred from homology"/>
<keyword evidence="6" id="KW-1185">Reference proteome</keyword>
<dbReference type="PRINTS" id="PR00449">
    <property type="entry name" value="RASTRNSFRMNG"/>
</dbReference>
<dbReference type="Proteomes" id="UP000494040">
    <property type="component" value="Unassembled WGS sequence"/>
</dbReference>
<comment type="similarity">
    <text evidence="1">Belongs to the small GTPase superfamily. Ras family.</text>
</comment>
<dbReference type="PANTHER" id="PTHR45704">
    <property type="entry name" value="RAS-LIKE FAMILY MEMBER 11"/>
    <property type="match status" value="1"/>
</dbReference>
<dbReference type="SMART" id="SM00175">
    <property type="entry name" value="RAB"/>
    <property type="match status" value="1"/>
</dbReference>
<protein>
    <recommendedName>
        <fullName evidence="2">small monomeric GTPase</fullName>
        <ecNumber evidence="2">3.6.5.2</ecNumber>
    </recommendedName>
</protein>
<dbReference type="KEGG" id="clec:106673991"/>
<dbReference type="NCBIfam" id="TIGR00231">
    <property type="entry name" value="small_GTP"/>
    <property type="match status" value="1"/>
</dbReference>
<dbReference type="GO" id="GO:0005525">
    <property type="term" value="F:GTP binding"/>
    <property type="evidence" value="ECO:0007669"/>
    <property type="project" value="InterPro"/>
</dbReference>
<sequence length="203" mass="22448">MPQRLRFVVLGSSRVGKTAITVRFLTQRFIGEYSSRKDQIYKSMIRIDGKTAHLEILDTCRCLGFERIGELASWGQGFLVVFSLTDILTLLEAVTIIRTLAGHRPWRPIILLANKSDLRHARSVSTKCGLEAAVSEGSLYLEVTAAGEASGPNLAFTALARLVVASRPSFDSCIPFLAIAAKLIKRKRGKAERKPFIKETCIL</sequence>
<evidence type="ECO:0000256" key="1">
    <source>
        <dbReference type="ARBA" id="ARBA00008344"/>
    </source>
</evidence>
<name>A0A8I6SA73_CIMLE</name>
<organism evidence="5 6">
    <name type="scientific">Cimex lectularius</name>
    <name type="common">Bed bug</name>
    <name type="synonym">Acanthia lectularia</name>
    <dbReference type="NCBI Taxonomy" id="79782"/>
    <lineage>
        <taxon>Eukaryota</taxon>
        <taxon>Metazoa</taxon>
        <taxon>Ecdysozoa</taxon>
        <taxon>Arthropoda</taxon>
        <taxon>Hexapoda</taxon>
        <taxon>Insecta</taxon>
        <taxon>Pterygota</taxon>
        <taxon>Neoptera</taxon>
        <taxon>Paraneoptera</taxon>
        <taxon>Hemiptera</taxon>
        <taxon>Heteroptera</taxon>
        <taxon>Panheteroptera</taxon>
        <taxon>Cimicomorpha</taxon>
        <taxon>Cimicidae</taxon>
        <taxon>Cimex</taxon>
    </lineage>
</organism>
<dbReference type="AlphaFoldDB" id="A0A8I6SA73"/>
<keyword evidence="3" id="KW-0378">Hydrolase</keyword>
<comment type="catalytic activity">
    <reaction evidence="4">
        <text>GTP + H2O = GDP + phosphate + H(+)</text>
        <dbReference type="Rhea" id="RHEA:19669"/>
        <dbReference type="ChEBI" id="CHEBI:15377"/>
        <dbReference type="ChEBI" id="CHEBI:15378"/>
        <dbReference type="ChEBI" id="CHEBI:37565"/>
        <dbReference type="ChEBI" id="CHEBI:43474"/>
        <dbReference type="ChEBI" id="CHEBI:58189"/>
        <dbReference type="EC" id="3.6.5.2"/>
    </reaction>
</comment>
<evidence type="ECO:0000256" key="3">
    <source>
        <dbReference type="ARBA" id="ARBA00022801"/>
    </source>
</evidence>
<dbReference type="InterPro" id="IPR005225">
    <property type="entry name" value="Small_GTP-bd"/>
</dbReference>
<dbReference type="Pfam" id="PF00071">
    <property type="entry name" value="Ras"/>
    <property type="match status" value="1"/>
</dbReference>
<dbReference type="OMA" id="QICWADG"/>
<dbReference type="GO" id="GO:0003925">
    <property type="term" value="F:G protein activity"/>
    <property type="evidence" value="ECO:0007669"/>
    <property type="project" value="UniProtKB-EC"/>
</dbReference>
<dbReference type="EC" id="3.6.5.2" evidence="2"/>
<dbReference type="InterPro" id="IPR027417">
    <property type="entry name" value="P-loop_NTPase"/>
</dbReference>
<dbReference type="OrthoDB" id="18798at2759"/>
<dbReference type="Gene3D" id="3.40.50.300">
    <property type="entry name" value="P-loop containing nucleotide triphosphate hydrolases"/>
    <property type="match status" value="1"/>
</dbReference>
<dbReference type="PROSITE" id="PS51421">
    <property type="entry name" value="RAS"/>
    <property type="match status" value="1"/>
</dbReference>
<reference evidence="5" key="1">
    <citation type="submission" date="2022-01" db="UniProtKB">
        <authorList>
            <consortium name="EnsemblMetazoa"/>
        </authorList>
    </citation>
    <scope>IDENTIFICATION</scope>
</reference>
<dbReference type="InterPro" id="IPR051065">
    <property type="entry name" value="Ras-related_GTPase"/>
</dbReference>
<dbReference type="SUPFAM" id="SSF52540">
    <property type="entry name" value="P-loop containing nucleoside triphosphate hydrolases"/>
    <property type="match status" value="1"/>
</dbReference>
<evidence type="ECO:0000313" key="5">
    <source>
        <dbReference type="EnsemblMetazoa" id="XP_014261887.1"/>
    </source>
</evidence>
<dbReference type="SMART" id="SM00173">
    <property type="entry name" value="RAS"/>
    <property type="match status" value="1"/>
</dbReference>